<sequence length="57" mass="6344">NQTLTENGWMGFVLFGGFIKAVETHMGAQKDMSPLMHGLKGFKSGSSHLHQQNIFDH</sequence>
<dbReference type="EMBL" id="HAEI01004540">
    <property type="protein sequence ID" value="SBR89247.1"/>
    <property type="molecule type" value="Transcribed_RNA"/>
</dbReference>
<feature type="non-terminal residue" evidence="1">
    <location>
        <position position="57"/>
    </location>
</feature>
<protein>
    <submittedName>
        <fullName evidence="1">Uncharacterized protein</fullName>
    </submittedName>
</protein>
<proteinExistence type="predicted"/>
<reference evidence="1" key="2">
    <citation type="submission" date="2016-06" db="EMBL/GenBank/DDBJ databases">
        <title>The genome of a short-lived fish provides insights into sex chromosome evolution and the genetic control of aging.</title>
        <authorList>
            <person name="Reichwald K."/>
            <person name="Felder M."/>
            <person name="Petzold A."/>
            <person name="Koch P."/>
            <person name="Groth M."/>
            <person name="Platzer M."/>
        </authorList>
    </citation>
    <scope>NUCLEOTIDE SEQUENCE</scope>
    <source>
        <tissue evidence="1">Brain</tissue>
    </source>
</reference>
<evidence type="ECO:0000313" key="1">
    <source>
        <dbReference type="EMBL" id="SBR89247.1"/>
    </source>
</evidence>
<name>A0A1A8Q7K3_9TELE</name>
<dbReference type="AlphaFoldDB" id="A0A1A8Q7K3"/>
<gene>
    <name evidence="1" type="primary">Nfu_g_1_009575</name>
</gene>
<reference evidence="1" key="1">
    <citation type="submission" date="2016-05" db="EMBL/GenBank/DDBJ databases">
        <authorList>
            <person name="Lavstsen T."/>
            <person name="Jespersen J.S."/>
        </authorList>
    </citation>
    <scope>NUCLEOTIDE SEQUENCE</scope>
    <source>
        <tissue evidence="1">Brain</tissue>
    </source>
</reference>
<feature type="non-terminal residue" evidence="1">
    <location>
        <position position="1"/>
    </location>
</feature>
<organism evidence="1">
    <name type="scientific">Nothobranchius rachovii</name>
    <name type="common">bluefin notho</name>
    <dbReference type="NCBI Taxonomy" id="451742"/>
    <lineage>
        <taxon>Eukaryota</taxon>
        <taxon>Metazoa</taxon>
        <taxon>Chordata</taxon>
        <taxon>Craniata</taxon>
        <taxon>Vertebrata</taxon>
        <taxon>Euteleostomi</taxon>
        <taxon>Actinopterygii</taxon>
        <taxon>Neopterygii</taxon>
        <taxon>Teleostei</taxon>
        <taxon>Neoteleostei</taxon>
        <taxon>Acanthomorphata</taxon>
        <taxon>Ovalentaria</taxon>
        <taxon>Atherinomorphae</taxon>
        <taxon>Cyprinodontiformes</taxon>
        <taxon>Nothobranchiidae</taxon>
        <taxon>Nothobranchius</taxon>
    </lineage>
</organism>
<accession>A0A1A8Q7K3</accession>